<feature type="signal peptide" evidence="2">
    <location>
        <begin position="1"/>
        <end position="22"/>
    </location>
</feature>
<evidence type="ECO:0000256" key="2">
    <source>
        <dbReference type="SAM" id="SignalP"/>
    </source>
</evidence>
<organism evidence="3">
    <name type="scientific">Cacopsylla melanoneura</name>
    <dbReference type="NCBI Taxonomy" id="428564"/>
    <lineage>
        <taxon>Eukaryota</taxon>
        <taxon>Metazoa</taxon>
        <taxon>Ecdysozoa</taxon>
        <taxon>Arthropoda</taxon>
        <taxon>Hexapoda</taxon>
        <taxon>Insecta</taxon>
        <taxon>Pterygota</taxon>
        <taxon>Neoptera</taxon>
        <taxon>Paraneoptera</taxon>
        <taxon>Hemiptera</taxon>
        <taxon>Sternorrhyncha</taxon>
        <taxon>Psylloidea</taxon>
        <taxon>Psyllidae</taxon>
        <taxon>Psyllinae</taxon>
        <taxon>Cacopsylla</taxon>
    </lineage>
</organism>
<feature type="chain" id="PRO_5034549584" evidence="2">
    <location>
        <begin position="23"/>
        <end position="202"/>
    </location>
</feature>
<evidence type="ECO:0000313" key="3">
    <source>
        <dbReference type="EMBL" id="CAG6606562.1"/>
    </source>
</evidence>
<reference evidence="3" key="1">
    <citation type="submission" date="2021-05" db="EMBL/GenBank/DDBJ databases">
        <authorList>
            <person name="Alioto T."/>
            <person name="Alioto T."/>
            <person name="Gomez Garrido J."/>
        </authorList>
    </citation>
    <scope>NUCLEOTIDE SEQUENCE</scope>
</reference>
<proteinExistence type="predicted"/>
<name>A0A8D8PKR6_9HEMI</name>
<sequence>MVSNEIRCLLLLTTIFSRHVVAFVYSQSDKVSRLNVSTVSSTNASVVPKNTPNVISVFLQVQEVLLRLVEMMQGVVKHLMSASMEEDPTLKLDTATGLNSKDSALDKNRPVLNSGIPILSSLNSKASSLDRSSHIQGGANISNMDSNIAILERRADGPVVIDKTKVTEGSDATKKSKGPGERQWKDRKVDEDSNPGDFMPFK</sequence>
<evidence type="ECO:0000256" key="1">
    <source>
        <dbReference type="SAM" id="MobiDB-lite"/>
    </source>
</evidence>
<feature type="region of interest" description="Disordered" evidence="1">
    <location>
        <begin position="161"/>
        <end position="202"/>
    </location>
</feature>
<keyword evidence="2" id="KW-0732">Signal</keyword>
<dbReference type="EMBL" id="HBUF01004002">
    <property type="protein sequence ID" value="CAG6606562.1"/>
    <property type="molecule type" value="Transcribed_RNA"/>
</dbReference>
<protein>
    <submittedName>
        <fullName evidence="3">Uncharacterized protein</fullName>
    </submittedName>
</protein>
<feature type="compositionally biased region" description="Basic and acidic residues" evidence="1">
    <location>
        <begin position="161"/>
        <end position="191"/>
    </location>
</feature>
<dbReference type="AlphaFoldDB" id="A0A8D8PKR6"/>
<accession>A0A8D8PKR6</accession>